<protein>
    <submittedName>
        <fullName evidence="1">Phage tail protein</fullName>
    </submittedName>
</protein>
<dbReference type="RefSeq" id="WP_265281254.1">
    <property type="nucleotide sequence ID" value="NZ_QZCW01000001.1"/>
</dbReference>
<accession>A0ABT3KQF4</accession>
<name>A0ABT3KQF4_9BURK</name>
<sequence>MLKPPSLRAHLARAVPKLKKDPDRLVVLARAGRLQTTGTGSLSFEYAYTLQVVVLDYAGHADAITVPILAWVAVNQPEIFDNPERREKSIRFEVEYQNASTVDLSVEIDLTERVLVRPRTKQAGAYDITHVGEPPHPAWPQQREEWSLWLHDEKIAEWAHDPRPVL</sequence>
<dbReference type="Pfam" id="PF06891">
    <property type="entry name" value="P2_Phage_GpR"/>
    <property type="match status" value="1"/>
</dbReference>
<reference evidence="2" key="1">
    <citation type="submission" date="2023-07" db="EMBL/GenBank/DDBJ databases">
        <title>Verminephrobacter genomes.</title>
        <authorList>
            <person name="Lund M.B."/>
        </authorList>
    </citation>
    <scope>NUCLEOTIDE SEQUENCE [LARGE SCALE GENOMIC DNA]</scope>
    <source>
        <strain evidence="2">AtM5-05</strain>
    </source>
</reference>
<gene>
    <name evidence="1" type="ORF">D5039_04910</name>
</gene>
<dbReference type="Proteomes" id="UP001208935">
    <property type="component" value="Unassembled WGS sequence"/>
</dbReference>
<proteinExistence type="predicted"/>
<keyword evidence="2" id="KW-1185">Reference proteome</keyword>
<evidence type="ECO:0000313" key="2">
    <source>
        <dbReference type="Proteomes" id="UP001208935"/>
    </source>
</evidence>
<evidence type="ECO:0000313" key="1">
    <source>
        <dbReference type="EMBL" id="MCW5320544.1"/>
    </source>
</evidence>
<dbReference type="InterPro" id="IPR009678">
    <property type="entry name" value="Phage_tail_completion_R"/>
</dbReference>
<dbReference type="EMBL" id="QZCW01000001">
    <property type="protein sequence ID" value="MCW5320544.1"/>
    <property type="molecule type" value="Genomic_DNA"/>
</dbReference>
<comment type="caution">
    <text evidence="1">The sequence shown here is derived from an EMBL/GenBank/DDBJ whole genome shotgun (WGS) entry which is preliminary data.</text>
</comment>
<organism evidence="1 2">
    <name type="scientific">Verminephrobacter aporrectodeae subsp. tuberculatae</name>
    <dbReference type="NCBI Taxonomy" id="1110392"/>
    <lineage>
        <taxon>Bacteria</taxon>
        <taxon>Pseudomonadati</taxon>
        <taxon>Pseudomonadota</taxon>
        <taxon>Betaproteobacteria</taxon>
        <taxon>Burkholderiales</taxon>
        <taxon>Comamonadaceae</taxon>
        <taxon>Verminephrobacter</taxon>
    </lineage>
</organism>